<gene>
    <name evidence="7" type="ORF">GCM10011487_14570</name>
</gene>
<dbReference type="EMBL" id="BLJN01000001">
    <property type="protein sequence ID" value="GFE79457.1"/>
    <property type="molecule type" value="Genomic_DNA"/>
</dbReference>
<keyword evidence="8" id="KW-1185">Reference proteome</keyword>
<keyword evidence="4" id="KW-0804">Transcription</keyword>
<evidence type="ECO:0000313" key="7">
    <source>
        <dbReference type="EMBL" id="GFE79457.1"/>
    </source>
</evidence>
<dbReference type="Gene3D" id="3.40.190.290">
    <property type="match status" value="1"/>
</dbReference>
<dbReference type="SUPFAM" id="SSF53850">
    <property type="entry name" value="Periplasmic binding protein-like II"/>
    <property type="match status" value="1"/>
</dbReference>
<dbReference type="PANTHER" id="PTHR30126:SF97">
    <property type="entry name" value="HTH-TYPE TRANSCRIPTIONAL REGULATOR ABGR"/>
    <property type="match status" value="1"/>
</dbReference>
<dbReference type="InterPro" id="IPR005119">
    <property type="entry name" value="LysR_subst-bd"/>
</dbReference>
<organism evidence="7 8">
    <name type="scientific">Steroidobacter agaridevorans</name>
    <dbReference type="NCBI Taxonomy" id="2695856"/>
    <lineage>
        <taxon>Bacteria</taxon>
        <taxon>Pseudomonadati</taxon>
        <taxon>Pseudomonadota</taxon>
        <taxon>Gammaproteobacteria</taxon>
        <taxon>Steroidobacterales</taxon>
        <taxon>Steroidobacteraceae</taxon>
        <taxon>Steroidobacter</taxon>
    </lineage>
</organism>
<dbReference type="GO" id="GO:0000976">
    <property type="term" value="F:transcription cis-regulatory region binding"/>
    <property type="evidence" value="ECO:0007669"/>
    <property type="project" value="TreeGrafter"/>
</dbReference>
<name>A0A829Y848_9GAMM</name>
<evidence type="ECO:0000256" key="2">
    <source>
        <dbReference type="ARBA" id="ARBA00023015"/>
    </source>
</evidence>
<dbReference type="RefSeq" id="WP_161811125.1">
    <property type="nucleotide sequence ID" value="NZ_BLJN01000001.1"/>
</dbReference>
<dbReference type="Gene3D" id="1.10.10.10">
    <property type="entry name" value="Winged helix-like DNA-binding domain superfamily/Winged helix DNA-binding domain"/>
    <property type="match status" value="2"/>
</dbReference>
<dbReference type="InterPro" id="IPR036388">
    <property type="entry name" value="WH-like_DNA-bd_sf"/>
</dbReference>
<sequence length="438" mass="48258">MSESSVQPTEFPTSIRHLKVFDSVGQLHGVRRASDECHLSQPAVTQAIAKLEEQMGVTLLDRRASGSYLNEFGIIFHRRTQRLFAQFEQALIDLGVPSRPIPVARIAGRISKTQIRSLIAIVENGSFAQAARSLGVSQTSLQRAARDLERNLRTPLYTQTASGIVATPAAAEFARKVKLALREIQWGIEEVEAARGNIGGEIVIGAMLLAGSVLLASVINEFVSMYPNANVRILNGNADDMLRYLRSGDVDVVIGLLRDRVAADLKHQALAATPYVVVARHGHPLNQKSHVTLDDLADHEWIIGTPGAARRIRYDKLFEGRRPPLARIATCSLPTVRLLLSQSDRLTLLTSYELLYEEDALAAVPFGPIEPVPYIGLMTRENWLPTQLQANFMELIHRQVVGSLKPETVLKRLTENRNSGSQSIQSALRPALTPAQIK</sequence>
<evidence type="ECO:0000256" key="4">
    <source>
        <dbReference type="ARBA" id="ARBA00023163"/>
    </source>
</evidence>
<feature type="compositionally biased region" description="Polar residues" evidence="5">
    <location>
        <begin position="416"/>
        <end position="426"/>
    </location>
</feature>
<feature type="domain" description="HTH lysR-type" evidence="6">
    <location>
        <begin position="13"/>
        <end position="70"/>
    </location>
</feature>
<keyword evidence="2" id="KW-0805">Transcription regulation</keyword>
<comment type="caution">
    <text evidence="7">The sequence shown here is derived from an EMBL/GenBank/DDBJ whole genome shotgun (WGS) entry which is preliminary data.</text>
</comment>
<dbReference type="InterPro" id="IPR036390">
    <property type="entry name" value="WH_DNA-bd_sf"/>
</dbReference>
<evidence type="ECO:0000313" key="8">
    <source>
        <dbReference type="Proteomes" id="UP000445000"/>
    </source>
</evidence>
<dbReference type="Proteomes" id="UP000445000">
    <property type="component" value="Unassembled WGS sequence"/>
</dbReference>
<protein>
    <submittedName>
        <fullName evidence="7">Transcriptional regulator</fullName>
    </submittedName>
</protein>
<evidence type="ECO:0000256" key="1">
    <source>
        <dbReference type="ARBA" id="ARBA00009437"/>
    </source>
</evidence>
<dbReference type="PROSITE" id="PS50931">
    <property type="entry name" value="HTH_LYSR"/>
    <property type="match status" value="2"/>
</dbReference>
<evidence type="ECO:0000259" key="6">
    <source>
        <dbReference type="PROSITE" id="PS50931"/>
    </source>
</evidence>
<reference evidence="8" key="1">
    <citation type="submission" date="2020-01" db="EMBL/GenBank/DDBJ databases">
        <title>'Steroidobacter agaridevorans' sp. nov., agar-degrading bacteria isolated from rhizosphere soils.</title>
        <authorList>
            <person name="Ikenaga M."/>
            <person name="Kataoka M."/>
            <person name="Murouchi A."/>
            <person name="Katsuragi S."/>
            <person name="Sakai M."/>
        </authorList>
    </citation>
    <scope>NUCLEOTIDE SEQUENCE [LARGE SCALE GENOMIC DNA]</scope>
    <source>
        <strain evidence="8">YU21-B</strain>
    </source>
</reference>
<dbReference type="PANTHER" id="PTHR30126">
    <property type="entry name" value="HTH-TYPE TRANSCRIPTIONAL REGULATOR"/>
    <property type="match status" value="1"/>
</dbReference>
<keyword evidence="3" id="KW-0238">DNA-binding</keyword>
<evidence type="ECO:0000256" key="5">
    <source>
        <dbReference type="SAM" id="MobiDB-lite"/>
    </source>
</evidence>
<dbReference type="PRINTS" id="PR00039">
    <property type="entry name" value="HTHLYSR"/>
</dbReference>
<proteinExistence type="inferred from homology"/>
<accession>A0A829Y848</accession>
<feature type="region of interest" description="Disordered" evidence="5">
    <location>
        <begin position="415"/>
        <end position="438"/>
    </location>
</feature>
<dbReference type="AlphaFoldDB" id="A0A829Y848"/>
<evidence type="ECO:0000256" key="3">
    <source>
        <dbReference type="ARBA" id="ARBA00023125"/>
    </source>
</evidence>
<dbReference type="InterPro" id="IPR000847">
    <property type="entry name" value="LysR_HTH_N"/>
</dbReference>
<feature type="domain" description="HTH lysR-type" evidence="6">
    <location>
        <begin position="114"/>
        <end position="167"/>
    </location>
</feature>
<dbReference type="Pfam" id="PF00126">
    <property type="entry name" value="HTH_1"/>
    <property type="match status" value="2"/>
</dbReference>
<dbReference type="Pfam" id="PF03466">
    <property type="entry name" value="LysR_substrate"/>
    <property type="match status" value="1"/>
</dbReference>
<dbReference type="GO" id="GO:0003700">
    <property type="term" value="F:DNA-binding transcription factor activity"/>
    <property type="evidence" value="ECO:0007669"/>
    <property type="project" value="InterPro"/>
</dbReference>
<dbReference type="SUPFAM" id="SSF46785">
    <property type="entry name" value="Winged helix' DNA-binding domain"/>
    <property type="match status" value="2"/>
</dbReference>
<comment type="similarity">
    <text evidence="1">Belongs to the LysR transcriptional regulatory family.</text>
</comment>